<organism evidence="2 3">
    <name type="scientific">Pseudoalteromonas holothuriae</name>
    <dbReference type="NCBI Taxonomy" id="2963714"/>
    <lineage>
        <taxon>Bacteria</taxon>
        <taxon>Pseudomonadati</taxon>
        <taxon>Pseudomonadota</taxon>
        <taxon>Gammaproteobacteria</taxon>
        <taxon>Alteromonadales</taxon>
        <taxon>Pseudoalteromonadaceae</taxon>
        <taxon>Pseudoalteromonas</taxon>
    </lineage>
</organism>
<accession>A0A9W4QR65</accession>
<keyword evidence="3" id="KW-1185">Reference proteome</keyword>
<reference evidence="2" key="1">
    <citation type="submission" date="2022-07" db="EMBL/GenBank/DDBJ databases">
        <authorList>
            <person name="Criscuolo A."/>
        </authorList>
    </citation>
    <scope>NUCLEOTIDE SEQUENCE</scope>
    <source>
        <strain evidence="2">CIP111854</strain>
    </source>
</reference>
<dbReference type="AlphaFoldDB" id="A0A9W4QR65"/>
<proteinExistence type="predicted"/>
<keyword evidence="1" id="KW-0472">Membrane</keyword>
<feature type="transmembrane region" description="Helical" evidence="1">
    <location>
        <begin position="87"/>
        <end position="108"/>
    </location>
</feature>
<keyword evidence="1" id="KW-1133">Transmembrane helix</keyword>
<evidence type="ECO:0000313" key="2">
    <source>
        <dbReference type="EMBL" id="CAH9049668.1"/>
    </source>
</evidence>
<dbReference type="Proteomes" id="UP001152467">
    <property type="component" value="Unassembled WGS sequence"/>
</dbReference>
<dbReference type="RefSeq" id="WP_261625614.1">
    <property type="nucleotide sequence ID" value="NZ_CAMAPC010000001.1"/>
</dbReference>
<feature type="transmembrane region" description="Helical" evidence="1">
    <location>
        <begin position="150"/>
        <end position="171"/>
    </location>
</feature>
<name>A0A9W4QR65_9GAMM</name>
<keyword evidence="1" id="KW-0812">Transmembrane</keyword>
<dbReference type="EMBL" id="CAMAPC010000001">
    <property type="protein sequence ID" value="CAH9049668.1"/>
    <property type="molecule type" value="Genomic_DNA"/>
</dbReference>
<evidence type="ECO:0000313" key="3">
    <source>
        <dbReference type="Proteomes" id="UP001152467"/>
    </source>
</evidence>
<feature type="transmembrane region" description="Helical" evidence="1">
    <location>
        <begin position="50"/>
        <end position="67"/>
    </location>
</feature>
<protein>
    <submittedName>
        <fullName evidence="2">Uncharacterized protein</fullName>
    </submittedName>
</protein>
<comment type="caution">
    <text evidence="2">The sequence shown here is derived from an EMBL/GenBank/DDBJ whole genome shotgun (WGS) entry which is preliminary data.</text>
</comment>
<evidence type="ECO:0000256" key="1">
    <source>
        <dbReference type="SAM" id="Phobius"/>
    </source>
</evidence>
<feature type="transmembrane region" description="Helical" evidence="1">
    <location>
        <begin position="6"/>
        <end position="24"/>
    </location>
</feature>
<gene>
    <name evidence="2" type="ORF">PSECIP111854_00315</name>
</gene>
<feature type="transmembrane region" description="Helical" evidence="1">
    <location>
        <begin position="120"/>
        <end position="138"/>
    </location>
</feature>
<sequence length="186" mass="21905">MNDFLHNLGWGLIVVEFLIVIYWVKQFSIMKWKLFFGIKKDLLTTQHHELHSCFLSAFCFLIFHLIGSEAEHYLLSLEMQRMAHIELFYTSMAIVQFMFGLTLFCLHLVRGCTFSPTARICMYTTLVMIMLHGMQLIARRYFDYHELNMVYILIGWTCNFIAISALATYPVRSIKDYFKQKRAAAS</sequence>